<evidence type="ECO:0000313" key="4">
    <source>
        <dbReference type="Proteomes" id="UP000033166"/>
    </source>
</evidence>
<organism evidence="3 4">
    <name type="scientific">Pseudolactococcus piscium MKFS47</name>
    <dbReference type="NCBI Taxonomy" id="297352"/>
    <lineage>
        <taxon>Bacteria</taxon>
        <taxon>Bacillati</taxon>
        <taxon>Bacillota</taxon>
        <taxon>Bacilli</taxon>
        <taxon>Lactobacillales</taxon>
        <taxon>Streptococcaceae</taxon>
        <taxon>Pseudolactococcus</taxon>
    </lineage>
</organism>
<dbReference type="InterPro" id="IPR000836">
    <property type="entry name" value="PRTase_dom"/>
</dbReference>
<dbReference type="HOGENOM" id="CLU_054549_4_0_9"/>
<dbReference type="InterPro" id="IPR051910">
    <property type="entry name" value="ComF/GntX_DNA_util-trans"/>
</dbReference>
<evidence type="ECO:0000313" key="3">
    <source>
        <dbReference type="EMBL" id="CEN29184.1"/>
    </source>
</evidence>
<dbReference type="PANTHER" id="PTHR47505">
    <property type="entry name" value="DNA UTILIZATION PROTEIN YHGH"/>
    <property type="match status" value="1"/>
</dbReference>
<dbReference type="EMBL" id="LN774769">
    <property type="protein sequence ID" value="CEN29184.1"/>
    <property type="molecule type" value="Genomic_DNA"/>
</dbReference>
<dbReference type="STRING" id="1364.LP2241_50323"/>
<sequence>MNSCLLCATPIRLRLSFSDIFLSRQTQQVICQSCFMQFEYISDRHCEVCYKPDISGVCQDCKQFKNPVMHHAIFHYNDFAKTYFKQYKFNGDFRLRAAFNQILRLNLKGQQIIPIPVSAERLQSRGFNQVTGFLSSANLPYLALLSKIETEHQSHKTRVARLSTDNPFRLNTSSKLPDSVLIFDDIYTTGTTLKHAIAIIKNAGCPRVSTFSLFR</sequence>
<evidence type="ECO:0000259" key="2">
    <source>
        <dbReference type="Pfam" id="PF00156"/>
    </source>
</evidence>
<comment type="similarity">
    <text evidence="1">Belongs to the ComF/GntX family.</text>
</comment>
<dbReference type="Gene3D" id="3.40.50.2020">
    <property type="match status" value="1"/>
</dbReference>
<gene>
    <name evidence="3" type="ORF">LACPI_1984</name>
</gene>
<dbReference type="KEGG" id="lpk:LACPI_1984"/>
<proteinExistence type="inferred from homology"/>
<dbReference type="InterPro" id="IPR029057">
    <property type="entry name" value="PRTase-like"/>
</dbReference>
<dbReference type="SUPFAM" id="SSF53271">
    <property type="entry name" value="PRTase-like"/>
    <property type="match status" value="1"/>
</dbReference>
<protein>
    <submittedName>
        <fullName evidence="3">ComF operon protein 3 ComFC</fullName>
    </submittedName>
</protein>
<dbReference type="Pfam" id="PF00156">
    <property type="entry name" value="Pribosyltran"/>
    <property type="match status" value="1"/>
</dbReference>
<reference evidence="4" key="1">
    <citation type="submission" date="2015-01" db="EMBL/GenBank/DDBJ databases">
        <authorList>
            <person name="Andreevskaya M."/>
        </authorList>
    </citation>
    <scope>NUCLEOTIDE SEQUENCE [LARGE SCALE GENOMIC DNA]</scope>
    <source>
        <strain evidence="4">MKFS47</strain>
    </source>
</reference>
<feature type="domain" description="Phosphoribosyltransferase" evidence="2">
    <location>
        <begin position="148"/>
        <end position="213"/>
    </location>
</feature>
<name>A0A0D6DYY6_9LACT</name>
<accession>A0A0D6DYY6</accession>
<dbReference type="Proteomes" id="UP000033166">
    <property type="component" value="Chromosome I"/>
</dbReference>
<dbReference type="PANTHER" id="PTHR47505:SF1">
    <property type="entry name" value="DNA UTILIZATION PROTEIN YHGH"/>
    <property type="match status" value="1"/>
</dbReference>
<evidence type="ECO:0000256" key="1">
    <source>
        <dbReference type="ARBA" id="ARBA00008007"/>
    </source>
</evidence>
<dbReference type="CDD" id="cd06223">
    <property type="entry name" value="PRTases_typeI"/>
    <property type="match status" value="1"/>
</dbReference>
<dbReference type="AlphaFoldDB" id="A0A0D6DYY6"/>